<feature type="domain" description="Aminoglycoside phosphotransferase" evidence="1">
    <location>
        <begin position="112"/>
        <end position="253"/>
    </location>
</feature>
<reference evidence="2 3" key="1">
    <citation type="journal article" date="2015" name="Genome Announc.">
        <title>Complete Genome Sequence of Steroid-Transforming Nocardioides simplex VKM Ac-2033D.</title>
        <authorList>
            <person name="Shtratnikova V.Y."/>
            <person name="Schelkunov M.I."/>
            <person name="Pekov Y.A."/>
            <person name="Fokina V.V."/>
            <person name="Logacheva M.D."/>
            <person name="Sokolov S.L."/>
            <person name="Bragin E.Y."/>
            <person name="Ashapkin V.V."/>
            <person name="Donova M.V."/>
        </authorList>
    </citation>
    <scope>NUCLEOTIDE SEQUENCE [LARGE SCALE GENOMIC DNA]</scope>
    <source>
        <strain evidence="2 3">VKM Ac-2033D</strain>
    </source>
</reference>
<dbReference type="RefSeq" id="WP_038680436.1">
    <property type="nucleotide sequence ID" value="NZ_BJMC01000022.1"/>
</dbReference>
<dbReference type="InterPro" id="IPR011009">
    <property type="entry name" value="Kinase-like_dom_sf"/>
</dbReference>
<sequence length="333" mass="35690">MTTTTWTSAIWATDAFRAELRAFVSGAVGDPERIELVVHRPWSAVWRVTAAGGRTSYAKQNCPGQAHEARLLTELTRWVPSYVVPVLAADPDRDLLLTADLGPTLAARGGIADIDTWCRLVRAAAELQRLLVPYADRLPLTRMNPADATTYVADAVGRLGALPPGDPRRLAPAAAAHLEVMLPAVDRWSDQVDDLGLPLTLLHNDLHADNVVVGPDGLRFLDFADAVLGDPLAALTVPLTMAQRELGLAPDDPGLRRIADAAIDVWTDLAPARALRAALPAALQLGRLAKVESWRRCVATMTPGERLVHGAAPAERLARLLEPTPITPAVPPG</sequence>
<dbReference type="EMBL" id="CP009896">
    <property type="protein sequence ID" value="AIY18313.1"/>
    <property type="molecule type" value="Genomic_DNA"/>
</dbReference>
<accession>A0A0A1DP40</accession>
<organism evidence="2 3">
    <name type="scientific">Nocardioides simplex</name>
    <name type="common">Arthrobacter simplex</name>
    <dbReference type="NCBI Taxonomy" id="2045"/>
    <lineage>
        <taxon>Bacteria</taxon>
        <taxon>Bacillati</taxon>
        <taxon>Actinomycetota</taxon>
        <taxon>Actinomycetes</taxon>
        <taxon>Propionibacteriales</taxon>
        <taxon>Nocardioidaceae</taxon>
        <taxon>Pimelobacter</taxon>
    </lineage>
</organism>
<evidence type="ECO:0000313" key="2">
    <source>
        <dbReference type="EMBL" id="AIY18313.1"/>
    </source>
</evidence>
<protein>
    <recommendedName>
        <fullName evidence="1">Aminoglycoside phosphotransferase domain-containing protein</fullName>
    </recommendedName>
</protein>
<evidence type="ECO:0000313" key="3">
    <source>
        <dbReference type="Proteomes" id="UP000030300"/>
    </source>
</evidence>
<dbReference type="Proteomes" id="UP000030300">
    <property type="component" value="Chromosome"/>
</dbReference>
<gene>
    <name evidence="2" type="ORF">KR76_18850</name>
</gene>
<dbReference type="AlphaFoldDB" id="A0A0A1DP40"/>
<name>A0A0A1DP40_NOCSI</name>
<keyword evidence="3" id="KW-1185">Reference proteome</keyword>
<dbReference type="GeneID" id="96610868"/>
<evidence type="ECO:0000259" key="1">
    <source>
        <dbReference type="Pfam" id="PF01636"/>
    </source>
</evidence>
<dbReference type="Gene3D" id="3.90.1200.10">
    <property type="match status" value="1"/>
</dbReference>
<dbReference type="SUPFAM" id="SSF56112">
    <property type="entry name" value="Protein kinase-like (PK-like)"/>
    <property type="match status" value="1"/>
</dbReference>
<dbReference type="HOGENOM" id="CLU_831090_0_0_11"/>
<dbReference type="KEGG" id="psim:KR76_18850"/>
<dbReference type="InterPro" id="IPR002575">
    <property type="entry name" value="Aminoglycoside_PTrfase"/>
</dbReference>
<proteinExistence type="predicted"/>
<dbReference type="eggNOG" id="COG0510">
    <property type="taxonomic scope" value="Bacteria"/>
</dbReference>
<dbReference type="OrthoDB" id="101887at2"/>
<dbReference type="STRING" id="2045.KR76_18850"/>
<dbReference type="Pfam" id="PF01636">
    <property type="entry name" value="APH"/>
    <property type="match status" value="1"/>
</dbReference>